<gene>
    <name evidence="9 13" type="primary">mpl</name>
    <name evidence="13" type="ORF">H8K33_10505</name>
</gene>
<keyword evidence="6 9" id="KW-0573">Peptidoglycan synthesis</keyword>
<evidence type="ECO:0000256" key="2">
    <source>
        <dbReference type="ARBA" id="ARBA00022618"/>
    </source>
</evidence>
<sequence>MHIHILGICGTFMGGLAVLAKQAGHQVTGCDANVYPPMSTQLESQGIQLIEGFDPVQLDLQPDLFVIGNVVSRGNPLMEAILNRGLPYVSGPQWIGEQLLRDKWVLAVAGTHGKTTTSSMLAWILEYAGYAPGFLIGGVPLNFGISARLSGDTVEGVGKKSDFFVIEADEYDTAFFDKRSKFVHYHAKTAILNNLEFDHADIFPDVAAIETQFHHLVRTVPGIGRLIVNAKEQTLERVVQRGCWSEKEFFSDDALDTQAEWSLKLSESEDFEVYFKAELQGTVRWNLNGAHNRLNALAAIAAARHVGVAPAIAIAALSEFINVKRRMEVRGEVAGIQVIDDFAHHPTAIATTVQGLRRKVGAARILAVLEPRSNTMKMGAIKQALPASLDAADLVYVYGAQNGKDAIHWDLSDTFASLGAKAKAHHQLDALVTDIVNQAQAGDSILVMSNGGFGGVHQLILDALAQKFSTQASE</sequence>
<keyword evidence="9" id="KW-0460">Magnesium</keyword>
<dbReference type="SUPFAM" id="SSF53623">
    <property type="entry name" value="MurD-like peptide ligases, catalytic domain"/>
    <property type="match status" value="1"/>
</dbReference>
<dbReference type="RefSeq" id="WP_186890960.1">
    <property type="nucleotide sequence ID" value="NZ_JACOFU010000003.1"/>
</dbReference>
<protein>
    <recommendedName>
        <fullName evidence="9">UDP-N-acetylmuramate--L-alanyl-gamma-D-glutamyl-meso-2,6-diaminoheptandioate ligase</fullName>
        <ecNumber evidence="9">6.3.2.45</ecNumber>
    </recommendedName>
    <alternativeName>
        <fullName evidence="9">Murein peptide ligase</fullName>
    </alternativeName>
    <alternativeName>
        <fullName evidence="9">UDP-N-acetylmuramate:L-alanyl-gamma-D-glutamyl-meso-diaminopimelate ligase</fullName>
    </alternativeName>
</protein>
<feature type="domain" description="Mur ligase N-terminal catalytic" evidence="10">
    <location>
        <begin position="2"/>
        <end position="99"/>
    </location>
</feature>
<dbReference type="InterPro" id="IPR036615">
    <property type="entry name" value="Mur_ligase_C_dom_sf"/>
</dbReference>
<dbReference type="PANTHER" id="PTHR43445">
    <property type="entry name" value="UDP-N-ACETYLMURAMATE--L-ALANINE LIGASE-RELATED"/>
    <property type="match status" value="1"/>
</dbReference>
<keyword evidence="7 9" id="KW-0131">Cell cycle</keyword>
<proteinExistence type="inferred from homology"/>
<organism evidence="13 14">
    <name type="scientific">Undibacterium amnicola</name>
    <dbReference type="NCBI Taxonomy" id="1834038"/>
    <lineage>
        <taxon>Bacteria</taxon>
        <taxon>Pseudomonadati</taxon>
        <taxon>Pseudomonadota</taxon>
        <taxon>Betaproteobacteria</taxon>
        <taxon>Burkholderiales</taxon>
        <taxon>Oxalobacteraceae</taxon>
        <taxon>Undibacterium</taxon>
    </lineage>
</organism>
<comment type="similarity">
    <text evidence="9">Belongs to the MurCDEF family. Mpl subfamily.</text>
</comment>
<reference evidence="13 14" key="1">
    <citation type="submission" date="2020-08" db="EMBL/GenBank/DDBJ databases">
        <title>Novel species isolated from subtropical streams in China.</title>
        <authorList>
            <person name="Lu H."/>
        </authorList>
    </citation>
    <scope>NUCLEOTIDE SEQUENCE [LARGE SCALE GENOMIC DNA]</scope>
    <source>
        <strain evidence="13 14">KCTC 52442</strain>
    </source>
</reference>
<evidence type="ECO:0000256" key="8">
    <source>
        <dbReference type="ARBA" id="ARBA00023316"/>
    </source>
</evidence>
<dbReference type="PANTHER" id="PTHR43445:SF5">
    <property type="entry name" value="UDP-N-ACETYLMURAMATE--L-ALANYL-GAMMA-D-GLUTAMYL-MESO-2,6-DIAMINOHEPTANDIOATE LIGASE"/>
    <property type="match status" value="1"/>
</dbReference>
<evidence type="ECO:0000313" key="14">
    <source>
        <dbReference type="Proteomes" id="UP000643610"/>
    </source>
</evidence>
<evidence type="ECO:0000256" key="7">
    <source>
        <dbReference type="ARBA" id="ARBA00023306"/>
    </source>
</evidence>
<keyword evidence="4 9" id="KW-0067">ATP-binding</keyword>
<keyword evidence="3 9" id="KW-0547">Nucleotide-binding</keyword>
<keyword evidence="5 9" id="KW-0133">Cell shape</keyword>
<evidence type="ECO:0000259" key="12">
    <source>
        <dbReference type="Pfam" id="PF08245"/>
    </source>
</evidence>
<dbReference type="Gene3D" id="3.40.50.720">
    <property type="entry name" value="NAD(P)-binding Rossmann-like Domain"/>
    <property type="match status" value="1"/>
</dbReference>
<dbReference type="InterPro" id="IPR005757">
    <property type="entry name" value="Mpl"/>
</dbReference>
<evidence type="ECO:0000256" key="6">
    <source>
        <dbReference type="ARBA" id="ARBA00022984"/>
    </source>
</evidence>
<dbReference type="EC" id="6.3.2.45" evidence="9"/>
<evidence type="ECO:0000256" key="1">
    <source>
        <dbReference type="ARBA" id="ARBA00022598"/>
    </source>
</evidence>
<dbReference type="SUPFAM" id="SSF53244">
    <property type="entry name" value="MurD-like peptide ligases, peptide-binding domain"/>
    <property type="match status" value="1"/>
</dbReference>
<dbReference type="InterPro" id="IPR013221">
    <property type="entry name" value="Mur_ligase_cen"/>
</dbReference>
<feature type="domain" description="Mur ligase C-terminal" evidence="11">
    <location>
        <begin position="325"/>
        <end position="451"/>
    </location>
</feature>
<dbReference type="EMBL" id="JACOFU010000003">
    <property type="protein sequence ID" value="MBC3831940.1"/>
    <property type="molecule type" value="Genomic_DNA"/>
</dbReference>
<name>A0ABR6XR33_9BURK</name>
<dbReference type="InterPro" id="IPR004101">
    <property type="entry name" value="Mur_ligase_C"/>
</dbReference>
<feature type="binding site" evidence="9">
    <location>
        <begin position="110"/>
        <end position="116"/>
    </location>
    <ligand>
        <name>ATP</name>
        <dbReference type="ChEBI" id="CHEBI:30616"/>
    </ligand>
</feature>
<dbReference type="Pfam" id="PF01225">
    <property type="entry name" value="Mur_ligase"/>
    <property type="match status" value="1"/>
</dbReference>
<keyword evidence="1 9" id="KW-0436">Ligase</keyword>
<evidence type="ECO:0000256" key="3">
    <source>
        <dbReference type="ARBA" id="ARBA00022741"/>
    </source>
</evidence>
<comment type="function">
    <text evidence="9">Reutilizes the intact tripeptide L-alanyl-gamma-D-glutamyl-meso-diaminopimelate by linking it to UDP-N-acetylmuramate.</text>
</comment>
<dbReference type="Proteomes" id="UP000643610">
    <property type="component" value="Unassembled WGS sequence"/>
</dbReference>
<accession>A0ABR6XR33</accession>
<evidence type="ECO:0000256" key="5">
    <source>
        <dbReference type="ARBA" id="ARBA00022960"/>
    </source>
</evidence>
<keyword evidence="8 9" id="KW-0961">Cell wall biogenesis/degradation</keyword>
<evidence type="ECO:0000313" key="13">
    <source>
        <dbReference type="EMBL" id="MBC3831940.1"/>
    </source>
</evidence>
<dbReference type="InterPro" id="IPR036565">
    <property type="entry name" value="Mur-like_cat_sf"/>
</dbReference>
<evidence type="ECO:0000256" key="9">
    <source>
        <dbReference type="HAMAP-Rule" id="MF_02020"/>
    </source>
</evidence>
<dbReference type="Pfam" id="PF08245">
    <property type="entry name" value="Mur_ligase_M"/>
    <property type="match status" value="1"/>
</dbReference>
<dbReference type="SUPFAM" id="SSF51984">
    <property type="entry name" value="MurCD N-terminal domain"/>
    <property type="match status" value="1"/>
</dbReference>
<dbReference type="InterPro" id="IPR000713">
    <property type="entry name" value="Mur_ligase_N"/>
</dbReference>
<dbReference type="InterPro" id="IPR050061">
    <property type="entry name" value="MurCDEF_pg_biosynth"/>
</dbReference>
<comment type="caution">
    <text evidence="13">The sequence shown here is derived from an EMBL/GenBank/DDBJ whole genome shotgun (WGS) entry which is preliminary data.</text>
</comment>
<keyword evidence="14" id="KW-1185">Reference proteome</keyword>
<comment type="catalytic activity">
    <reaction evidence="9">
        <text>UDP-N-acetyl-alpha-D-muramate + L-alanyl-gamma-D-glutamyl-meso-2,6-diaminopimelate + ATP = UDP-N-acetyl-alpha-D-muramoyl-L-alanyl-gamma-D-glutamyl-meso-2,6-diaminopimelate + ADP + phosphate + H(+)</text>
        <dbReference type="Rhea" id="RHEA:29563"/>
        <dbReference type="ChEBI" id="CHEBI:15378"/>
        <dbReference type="ChEBI" id="CHEBI:30616"/>
        <dbReference type="ChEBI" id="CHEBI:43474"/>
        <dbReference type="ChEBI" id="CHEBI:61401"/>
        <dbReference type="ChEBI" id="CHEBI:70757"/>
        <dbReference type="ChEBI" id="CHEBI:83905"/>
        <dbReference type="ChEBI" id="CHEBI:456216"/>
        <dbReference type="EC" id="6.3.2.45"/>
    </reaction>
</comment>
<evidence type="ECO:0000259" key="10">
    <source>
        <dbReference type="Pfam" id="PF01225"/>
    </source>
</evidence>
<dbReference type="GO" id="GO:0016874">
    <property type="term" value="F:ligase activity"/>
    <property type="evidence" value="ECO:0007669"/>
    <property type="project" value="UniProtKB-KW"/>
</dbReference>
<evidence type="ECO:0000256" key="4">
    <source>
        <dbReference type="ARBA" id="ARBA00022840"/>
    </source>
</evidence>
<dbReference type="Gene3D" id="3.40.1190.10">
    <property type="entry name" value="Mur-like, catalytic domain"/>
    <property type="match status" value="1"/>
</dbReference>
<dbReference type="HAMAP" id="MF_02020">
    <property type="entry name" value="Mpl"/>
    <property type="match status" value="1"/>
</dbReference>
<evidence type="ECO:0000259" key="11">
    <source>
        <dbReference type="Pfam" id="PF02875"/>
    </source>
</evidence>
<comment type="pathway">
    <text evidence="9">Cell wall biogenesis; peptidoglycan recycling.</text>
</comment>
<dbReference type="Pfam" id="PF02875">
    <property type="entry name" value="Mur_ligase_C"/>
    <property type="match status" value="1"/>
</dbReference>
<dbReference type="Gene3D" id="3.90.190.20">
    <property type="entry name" value="Mur ligase, C-terminal domain"/>
    <property type="match status" value="1"/>
</dbReference>
<comment type="cofactor">
    <cofactor evidence="9">
        <name>Mg(2+)</name>
        <dbReference type="ChEBI" id="CHEBI:18420"/>
    </cofactor>
</comment>
<dbReference type="NCBIfam" id="TIGR01081">
    <property type="entry name" value="mpl"/>
    <property type="match status" value="1"/>
</dbReference>
<feature type="domain" description="Mur ligase central" evidence="12">
    <location>
        <begin position="108"/>
        <end position="303"/>
    </location>
</feature>
<keyword evidence="2 9" id="KW-0132">Cell division</keyword>